<feature type="transmembrane region" description="Helical" evidence="5">
    <location>
        <begin position="240"/>
        <end position="260"/>
    </location>
</feature>
<comment type="subcellular location">
    <subcellularLocation>
        <location evidence="1">Membrane</location>
        <topology evidence="1">Multi-pass membrane protein</topology>
    </subcellularLocation>
</comment>
<evidence type="ECO:0000256" key="1">
    <source>
        <dbReference type="ARBA" id="ARBA00004141"/>
    </source>
</evidence>
<dbReference type="InterPro" id="IPR000620">
    <property type="entry name" value="EamA_dom"/>
</dbReference>
<feature type="transmembrane region" description="Helical" evidence="5">
    <location>
        <begin position="209"/>
        <end position="233"/>
    </location>
</feature>
<dbReference type="SUPFAM" id="SSF103481">
    <property type="entry name" value="Multidrug resistance efflux transporter EmrE"/>
    <property type="match status" value="2"/>
</dbReference>
<feature type="transmembrane region" description="Helical" evidence="5">
    <location>
        <begin position="30"/>
        <end position="47"/>
    </location>
</feature>
<feature type="transmembrane region" description="Helical" evidence="5">
    <location>
        <begin position="89"/>
        <end position="106"/>
    </location>
</feature>
<protein>
    <submittedName>
        <fullName evidence="7">Permease</fullName>
    </submittedName>
</protein>
<evidence type="ECO:0000313" key="7">
    <source>
        <dbReference type="EMBL" id="GER03507.1"/>
    </source>
</evidence>
<proteinExistence type="predicted"/>
<evidence type="ECO:0000256" key="4">
    <source>
        <dbReference type="ARBA" id="ARBA00023136"/>
    </source>
</evidence>
<dbReference type="EMBL" id="BKCN01000004">
    <property type="protein sequence ID" value="GER03507.1"/>
    <property type="molecule type" value="Genomic_DNA"/>
</dbReference>
<dbReference type="PANTHER" id="PTHR32322">
    <property type="entry name" value="INNER MEMBRANE TRANSPORTER"/>
    <property type="match status" value="1"/>
</dbReference>
<feature type="transmembrane region" description="Helical" evidence="5">
    <location>
        <begin position="179"/>
        <end position="197"/>
    </location>
</feature>
<sequence>MGLALLALSWGSSFFFVEFALISFGPLAIAASRISIAALVLFLIARIKGHRLPDNRKDWGLLILAGAVGTSIPFSLIAWGQTHINSSDAAILMAFSPLSTLFFAHFMTRDEKITGGKIFGLLLGFIGVIILVGGSEALDLDGGLWPVLGRIAVLTAALGYGFSSLLLRKASRMSSFSSAAGVMIVSAVMIIPFALVFDNPLQLSHVDIRSLLAVIWLGLMPSALAVLVLVILLGRIGATFVALNNYLVPVVGSLLGVFILGEDFGLLRGFGLLLILSGILLTQYVQRRQLRRLRKSL</sequence>
<evidence type="ECO:0000313" key="8">
    <source>
        <dbReference type="Proteomes" id="UP000324996"/>
    </source>
</evidence>
<organism evidence="7 8">
    <name type="scientific">Iodidimonas nitroreducens</name>
    <dbReference type="NCBI Taxonomy" id="1236968"/>
    <lineage>
        <taxon>Bacteria</taxon>
        <taxon>Pseudomonadati</taxon>
        <taxon>Pseudomonadota</taxon>
        <taxon>Alphaproteobacteria</taxon>
        <taxon>Iodidimonadales</taxon>
        <taxon>Iodidimonadaceae</taxon>
        <taxon>Iodidimonas</taxon>
    </lineage>
</organism>
<feature type="transmembrane region" description="Helical" evidence="5">
    <location>
        <begin position="147"/>
        <end position="167"/>
    </location>
</feature>
<feature type="transmembrane region" description="Helical" evidence="5">
    <location>
        <begin position="59"/>
        <end position="77"/>
    </location>
</feature>
<dbReference type="Proteomes" id="UP000324996">
    <property type="component" value="Unassembled WGS sequence"/>
</dbReference>
<dbReference type="InterPro" id="IPR037185">
    <property type="entry name" value="EmrE-like"/>
</dbReference>
<keyword evidence="2 5" id="KW-0812">Transmembrane</keyword>
<reference evidence="7 8" key="1">
    <citation type="submission" date="2019-09" db="EMBL/GenBank/DDBJ databases">
        <title>NBRP : Genome information of microbial organism related human and environment.</title>
        <authorList>
            <person name="Hattori M."/>
            <person name="Oshima K."/>
            <person name="Inaba H."/>
            <person name="Suda W."/>
            <person name="Sakamoto M."/>
            <person name="Iino T."/>
            <person name="Kitahara M."/>
            <person name="Oshida Y."/>
            <person name="Iida T."/>
            <person name="Kudo T."/>
            <person name="Itoh T."/>
            <person name="Ohkuma M."/>
        </authorList>
    </citation>
    <scope>NUCLEOTIDE SEQUENCE [LARGE SCALE GENOMIC DNA]</scope>
    <source>
        <strain evidence="7 8">Q-1</strain>
    </source>
</reference>
<accession>A0A5A7N671</accession>
<feature type="domain" description="EamA" evidence="6">
    <location>
        <begin position="3"/>
        <end position="132"/>
    </location>
</feature>
<feature type="transmembrane region" description="Helical" evidence="5">
    <location>
        <begin position="118"/>
        <end position="135"/>
    </location>
</feature>
<evidence type="ECO:0000256" key="5">
    <source>
        <dbReference type="SAM" id="Phobius"/>
    </source>
</evidence>
<evidence type="ECO:0000259" key="6">
    <source>
        <dbReference type="Pfam" id="PF00892"/>
    </source>
</evidence>
<dbReference type="AlphaFoldDB" id="A0A5A7N671"/>
<evidence type="ECO:0000256" key="2">
    <source>
        <dbReference type="ARBA" id="ARBA00022692"/>
    </source>
</evidence>
<dbReference type="Pfam" id="PF00892">
    <property type="entry name" value="EamA"/>
    <property type="match status" value="2"/>
</dbReference>
<keyword evidence="8" id="KW-1185">Reference proteome</keyword>
<dbReference type="InterPro" id="IPR050638">
    <property type="entry name" value="AA-Vitamin_Transporters"/>
</dbReference>
<evidence type="ECO:0000256" key="3">
    <source>
        <dbReference type="ARBA" id="ARBA00022989"/>
    </source>
</evidence>
<keyword evidence="4 5" id="KW-0472">Membrane</keyword>
<comment type="caution">
    <text evidence="7">The sequence shown here is derived from an EMBL/GenBank/DDBJ whole genome shotgun (WGS) entry which is preliminary data.</text>
</comment>
<dbReference type="PANTHER" id="PTHR32322:SF9">
    <property type="entry name" value="AMINO-ACID METABOLITE EFFLUX PUMP-RELATED"/>
    <property type="match status" value="1"/>
</dbReference>
<dbReference type="GO" id="GO:0016020">
    <property type="term" value="C:membrane"/>
    <property type="evidence" value="ECO:0007669"/>
    <property type="project" value="UniProtKB-SubCell"/>
</dbReference>
<gene>
    <name evidence="7" type="ORF">JCM17846_11890</name>
</gene>
<keyword evidence="3 5" id="KW-1133">Transmembrane helix</keyword>
<feature type="domain" description="EamA" evidence="6">
    <location>
        <begin position="149"/>
        <end position="282"/>
    </location>
</feature>
<feature type="transmembrane region" description="Helical" evidence="5">
    <location>
        <begin position="266"/>
        <end position="285"/>
    </location>
</feature>
<name>A0A5A7N671_9PROT</name>